<gene>
    <name evidence="2" type="ORF">J2045_004330</name>
</gene>
<dbReference type="Pfam" id="PF02350">
    <property type="entry name" value="Epimerase_2"/>
    <property type="match status" value="1"/>
</dbReference>
<dbReference type="InterPro" id="IPR029767">
    <property type="entry name" value="WecB-like"/>
</dbReference>
<keyword evidence="3" id="KW-1185">Reference proteome</keyword>
<dbReference type="CDD" id="cd03786">
    <property type="entry name" value="GTB_UDP-GlcNAc_2-Epimerase"/>
    <property type="match status" value="1"/>
</dbReference>
<dbReference type="NCBIfam" id="TIGR03568">
    <property type="entry name" value="NeuC_NnaA"/>
    <property type="match status" value="1"/>
</dbReference>
<evidence type="ECO:0000259" key="1">
    <source>
        <dbReference type="Pfam" id="PF02350"/>
    </source>
</evidence>
<dbReference type="EMBL" id="JAUSUW010000018">
    <property type="protein sequence ID" value="MDQ0423278.1"/>
    <property type="molecule type" value="Genomic_DNA"/>
</dbReference>
<organism evidence="2 3">
    <name type="scientific">Peteryoungia aggregata LMG 23059</name>
    <dbReference type="NCBI Taxonomy" id="1368425"/>
    <lineage>
        <taxon>Bacteria</taxon>
        <taxon>Pseudomonadati</taxon>
        <taxon>Pseudomonadota</taxon>
        <taxon>Alphaproteobacteria</taxon>
        <taxon>Hyphomicrobiales</taxon>
        <taxon>Rhizobiaceae</taxon>
        <taxon>Peteryoungia</taxon>
    </lineage>
</organism>
<dbReference type="SUPFAM" id="SSF53756">
    <property type="entry name" value="UDP-Glycosyltransferase/glycogen phosphorylase"/>
    <property type="match status" value="1"/>
</dbReference>
<protein>
    <submittedName>
        <fullName evidence="2">UDP-hydrolyzing UDP-N-acetyl-D-glucosamine 2-epimerase</fullName>
    </submittedName>
</protein>
<evidence type="ECO:0000313" key="3">
    <source>
        <dbReference type="Proteomes" id="UP001238496"/>
    </source>
</evidence>
<dbReference type="PANTHER" id="PTHR43174:SF3">
    <property type="entry name" value="UDP-N-ACETYLGLUCOSAMINE 2-EPIMERASE"/>
    <property type="match status" value="1"/>
</dbReference>
<dbReference type="PANTHER" id="PTHR43174">
    <property type="entry name" value="UDP-N-ACETYLGLUCOSAMINE 2-EPIMERASE"/>
    <property type="match status" value="1"/>
</dbReference>
<dbReference type="RefSeq" id="WP_166604070.1">
    <property type="nucleotide sequence ID" value="NZ_JAUSUW010000018.1"/>
</dbReference>
<name>A0ABU0GDX2_9HYPH</name>
<sequence length="382" mass="41888">MKKKVCIVVASRANYGRIKSVMRAVQDHPDLELQLIVSASALLYRFGNVIDIIKQDGFEVTSRIYSIVEGENLTTMAKSVGLGIMELTTQFENLQPDIVLTVADRFETMATAIAAAYMNIRVAHTQGGELTGSIDESVRHSITKLSHLHFVSTDLARERVLRMGENEDYVFNTGCPSIDAIAELDLTLPKDFFLSHGGAGHEIDMSKPYLVVLQHPVTTEFGSGLDQINQTLAAVAGTGMQAVWLWPNVDAGSDDVSKGLRMYRERNRDAPIRFFRNFAVEDYARVINNAACLVGNSSSGIRESAYLGVPTVNVGSRQHARERAANVTDVPYSATAIKDAIIKQVAHGRYEADHLYGDGKSGVRIAKLLAEVEAPIQKTLAY</sequence>
<dbReference type="InterPro" id="IPR020004">
    <property type="entry name" value="UDP-GlcNAc_Epase"/>
</dbReference>
<dbReference type="Proteomes" id="UP001238496">
    <property type="component" value="Unassembled WGS sequence"/>
</dbReference>
<proteinExistence type="predicted"/>
<dbReference type="Gene3D" id="3.40.50.2000">
    <property type="entry name" value="Glycogen Phosphorylase B"/>
    <property type="match status" value="2"/>
</dbReference>
<dbReference type="InterPro" id="IPR003331">
    <property type="entry name" value="UDP_GlcNAc_Epimerase_2_dom"/>
</dbReference>
<feature type="domain" description="UDP-N-acetylglucosamine 2-epimerase" evidence="1">
    <location>
        <begin position="24"/>
        <end position="369"/>
    </location>
</feature>
<evidence type="ECO:0000313" key="2">
    <source>
        <dbReference type="EMBL" id="MDQ0423278.1"/>
    </source>
</evidence>
<accession>A0ABU0GDX2</accession>
<reference evidence="2 3" key="1">
    <citation type="submission" date="2023-07" db="EMBL/GenBank/DDBJ databases">
        <title>Genomic Encyclopedia of Type Strains, Phase IV (KMG-IV): sequencing the most valuable type-strain genomes for metagenomic binning, comparative biology and taxonomic classification.</title>
        <authorList>
            <person name="Goeker M."/>
        </authorList>
    </citation>
    <scope>NUCLEOTIDE SEQUENCE [LARGE SCALE GENOMIC DNA]</scope>
    <source>
        <strain evidence="2 3">DSM 1111</strain>
    </source>
</reference>
<comment type="caution">
    <text evidence="2">The sequence shown here is derived from an EMBL/GenBank/DDBJ whole genome shotgun (WGS) entry which is preliminary data.</text>
</comment>